<comment type="caution">
    <text evidence="2">The sequence shown here is derived from an EMBL/GenBank/DDBJ whole genome shotgun (WGS) entry which is preliminary data.</text>
</comment>
<proteinExistence type="predicted"/>
<dbReference type="Pfam" id="PF09361">
    <property type="entry name" value="Phasin_2"/>
    <property type="match status" value="1"/>
</dbReference>
<name>A0A495BA12_VOGIN</name>
<dbReference type="InterPro" id="IPR018968">
    <property type="entry name" value="Phasin"/>
</dbReference>
<accession>A0A495BA12</accession>
<sequence>MINPTEQLSKLSLNGFEALFRAAQISLDSTERLVKLNFELSKQSLEENVKLTRELSSLKTPQDALTRLNKLATQNLEQAVANSRSVYDIVSETQAELGKIAESNFNELNKSVISNIDLLSKNAPAGSETAVNALKSGIAASAAAINSMTKAAQQVAEFADSSVKAANSATVDAVKTAAKRSSAA</sequence>
<dbReference type="AlphaFoldDB" id="A0A495BA12"/>
<organism evidence="2 3">
    <name type="scientific">Vogesella indigofera</name>
    <name type="common">Pseudomonas indigofera</name>
    <dbReference type="NCBI Taxonomy" id="45465"/>
    <lineage>
        <taxon>Bacteria</taxon>
        <taxon>Pseudomonadati</taxon>
        <taxon>Pseudomonadota</taxon>
        <taxon>Betaproteobacteria</taxon>
        <taxon>Neisseriales</taxon>
        <taxon>Chromobacteriaceae</taxon>
        <taxon>Vogesella</taxon>
    </lineage>
</organism>
<reference evidence="2 3" key="1">
    <citation type="submission" date="2018-10" db="EMBL/GenBank/DDBJ databases">
        <title>Genomic Encyclopedia of Type Strains, Phase IV (KMG-IV): sequencing the most valuable type-strain genomes for metagenomic binning, comparative biology and taxonomic classification.</title>
        <authorList>
            <person name="Goeker M."/>
        </authorList>
    </citation>
    <scope>NUCLEOTIDE SEQUENCE [LARGE SCALE GENOMIC DNA]</scope>
    <source>
        <strain evidence="2 3">DSM 3303</strain>
    </source>
</reference>
<evidence type="ECO:0000313" key="2">
    <source>
        <dbReference type="EMBL" id="RKQ57014.1"/>
    </source>
</evidence>
<dbReference type="EMBL" id="RBID01000016">
    <property type="protein sequence ID" value="RKQ57014.1"/>
    <property type="molecule type" value="Genomic_DNA"/>
</dbReference>
<gene>
    <name evidence="2" type="ORF">C8E02_2471</name>
</gene>
<dbReference type="NCBIfam" id="TIGR01841">
    <property type="entry name" value="phasin"/>
    <property type="match status" value="1"/>
</dbReference>
<evidence type="ECO:0000313" key="3">
    <source>
        <dbReference type="Proteomes" id="UP000279384"/>
    </source>
</evidence>
<dbReference type="Proteomes" id="UP000279384">
    <property type="component" value="Unassembled WGS sequence"/>
</dbReference>
<protein>
    <submittedName>
        <fullName evidence="2">Phasin family protein</fullName>
    </submittedName>
</protein>
<dbReference type="RefSeq" id="WP_120811028.1">
    <property type="nucleotide sequence ID" value="NZ_JAYRSL010000001.1"/>
</dbReference>
<feature type="domain" description="Phasin" evidence="1">
    <location>
        <begin position="6"/>
        <end position="105"/>
    </location>
</feature>
<dbReference type="InterPro" id="IPR010127">
    <property type="entry name" value="Phasin_subfam-1"/>
</dbReference>
<evidence type="ECO:0000259" key="1">
    <source>
        <dbReference type="Pfam" id="PF09361"/>
    </source>
</evidence>